<evidence type="ECO:0000313" key="2">
    <source>
        <dbReference type="EMBL" id="CAL99088.1"/>
    </source>
</evidence>
<reference evidence="2 3" key="1">
    <citation type="journal article" date="2007" name="J. Bacteriol.">
        <title>The complete genome sequence of the lactic acid bacterial paradigm Lactococcus lactis subsp. cremoris MG1363.</title>
        <authorList>
            <person name="Wegmann U."/>
            <person name="O'Connell-Motherway M."/>
            <person name="Zomer A."/>
            <person name="Buist G."/>
            <person name="Shearman C."/>
            <person name="Canchaya C."/>
            <person name="Ventura M."/>
            <person name="Goesmann A."/>
            <person name="Gasson M.J."/>
            <person name="Kuipers O.P."/>
            <person name="van Sinderen D."/>
            <person name="Kok J."/>
        </authorList>
    </citation>
    <scope>NUCLEOTIDE SEQUENCE [LARGE SCALE GENOMIC DNA]</scope>
    <source>
        <strain evidence="2 3">MG1363</strain>
    </source>
</reference>
<dbReference type="SMR" id="A2RP42"/>
<dbReference type="HOGENOM" id="CLU_106743_0_0_9"/>
<dbReference type="RefSeq" id="WP_011836146.1">
    <property type="nucleotide sequence ID" value="NC_009004.1"/>
</dbReference>
<dbReference type="Gene3D" id="1.10.260.40">
    <property type="entry name" value="lambda repressor-like DNA-binding domains"/>
    <property type="match status" value="1"/>
</dbReference>
<organism evidence="2 3">
    <name type="scientific">Lactococcus lactis subsp. cremoris (strain MG1363)</name>
    <dbReference type="NCBI Taxonomy" id="416870"/>
    <lineage>
        <taxon>Bacteria</taxon>
        <taxon>Bacillati</taxon>
        <taxon>Bacillota</taxon>
        <taxon>Bacilli</taxon>
        <taxon>Lactobacillales</taxon>
        <taxon>Streptococcaceae</taxon>
        <taxon>Lactococcus</taxon>
        <taxon>Lactococcus cremoris subsp. cremoris</taxon>
    </lineage>
</organism>
<feature type="domain" description="HTH cro/C1-type" evidence="1">
    <location>
        <begin position="6"/>
        <end position="61"/>
    </location>
</feature>
<proteinExistence type="predicted"/>
<dbReference type="InterPro" id="IPR010982">
    <property type="entry name" value="Lambda_DNA-bd_dom_sf"/>
</dbReference>
<dbReference type="Proteomes" id="UP000000364">
    <property type="component" value="Chromosome"/>
</dbReference>
<evidence type="ECO:0000259" key="1">
    <source>
        <dbReference type="PROSITE" id="PS50943"/>
    </source>
</evidence>
<name>A2RP42_LACLM</name>
<dbReference type="GO" id="GO:0003677">
    <property type="term" value="F:DNA binding"/>
    <property type="evidence" value="ECO:0007669"/>
    <property type="project" value="InterPro"/>
</dbReference>
<dbReference type="InterPro" id="IPR001387">
    <property type="entry name" value="Cro/C1-type_HTH"/>
</dbReference>
<dbReference type="eggNOG" id="COG3655">
    <property type="taxonomic scope" value="Bacteria"/>
</dbReference>
<protein>
    <recommendedName>
        <fullName evidence="1">HTH cro/C1-type domain-containing protein</fullName>
    </recommendedName>
</protein>
<sequence>MLLNKLAVILTQKNIKISRMSFDTGISRTTLTALSQNESKRIDNDTLNTICIYLRITPAEFFEYSPLDFTMNAIIEEVETNRLEAQIILFVKILSYKKEVETLEYTGSLTWKASEEGLKRCDVDFDNQETWKNNESAYLKMTSDIAKSTILLREAKKEINLAIDKYLENAILRATGDPEYYFKIDDFGEMNLSFSEGLIF</sequence>
<dbReference type="SUPFAM" id="SSF47413">
    <property type="entry name" value="lambda repressor-like DNA-binding domains"/>
    <property type="match status" value="1"/>
</dbReference>
<accession>A2RP42</accession>
<evidence type="ECO:0000313" key="3">
    <source>
        <dbReference type="Proteomes" id="UP000000364"/>
    </source>
</evidence>
<dbReference type="AlphaFoldDB" id="A2RP42"/>
<dbReference type="OrthoDB" id="2899891at2"/>
<dbReference type="PROSITE" id="PS50943">
    <property type="entry name" value="HTH_CROC1"/>
    <property type="match status" value="1"/>
</dbReference>
<dbReference type="KEGG" id="llm:llmg_2526"/>
<dbReference type="Pfam" id="PF13443">
    <property type="entry name" value="HTH_26"/>
    <property type="match status" value="1"/>
</dbReference>
<dbReference type="PhylomeDB" id="A2RP42"/>
<dbReference type="EMBL" id="AM406671">
    <property type="protein sequence ID" value="CAL99088.1"/>
    <property type="molecule type" value="Genomic_DNA"/>
</dbReference>
<gene>
    <name evidence="2" type="primary">ps602</name>
    <name evidence="2" type="ordered locus">llmg_2526</name>
</gene>